<dbReference type="Gene3D" id="3.40.640.10">
    <property type="entry name" value="Type I PLP-dependent aspartate aminotransferase-like (Major domain)"/>
    <property type="match status" value="1"/>
</dbReference>
<dbReference type="PANTHER" id="PTHR11999:SF70">
    <property type="entry name" value="MIP05841P"/>
    <property type="match status" value="1"/>
</dbReference>
<dbReference type="GO" id="GO:0006520">
    <property type="term" value="P:amino acid metabolic process"/>
    <property type="evidence" value="ECO:0007669"/>
    <property type="project" value="InterPro"/>
</dbReference>
<reference evidence="8 9" key="1">
    <citation type="submission" date="2020-08" db="EMBL/GenBank/DDBJ databases">
        <title>Genomic Encyclopedia of Type Strains, Phase IV (KMG-IV): sequencing the most valuable type-strain genomes for metagenomic binning, comparative biology and taxonomic classification.</title>
        <authorList>
            <person name="Goeker M."/>
        </authorList>
    </citation>
    <scope>NUCLEOTIDE SEQUENCE [LARGE SCALE GENOMIC DNA]</scope>
    <source>
        <strain evidence="8 9">DSM 45385</strain>
    </source>
</reference>
<dbReference type="RefSeq" id="WP_184966847.1">
    <property type="nucleotide sequence ID" value="NZ_JACHIN010000008.1"/>
</dbReference>
<dbReference type="PRINTS" id="PR00800">
    <property type="entry name" value="YHDCRBOXLASE"/>
</dbReference>
<dbReference type="InterPro" id="IPR015424">
    <property type="entry name" value="PyrdxlP-dep_Trfase"/>
</dbReference>
<keyword evidence="9" id="KW-1185">Reference proteome</keyword>
<dbReference type="Proteomes" id="UP000568380">
    <property type="component" value="Unassembled WGS sequence"/>
</dbReference>
<dbReference type="GO" id="GO:0005737">
    <property type="term" value="C:cytoplasm"/>
    <property type="evidence" value="ECO:0007669"/>
    <property type="project" value="TreeGrafter"/>
</dbReference>
<dbReference type="InterPro" id="IPR002129">
    <property type="entry name" value="PyrdxlP-dep_de-COase"/>
</dbReference>
<evidence type="ECO:0000256" key="1">
    <source>
        <dbReference type="ARBA" id="ARBA00001933"/>
    </source>
</evidence>
<accession>A0A7W8EJ70</accession>
<dbReference type="Gene3D" id="1.20.1340.10">
    <property type="entry name" value="dopa decarboxylase, N-terminal domain"/>
    <property type="match status" value="1"/>
</dbReference>
<evidence type="ECO:0000256" key="2">
    <source>
        <dbReference type="ARBA" id="ARBA00009533"/>
    </source>
</evidence>
<dbReference type="GO" id="GO:0030170">
    <property type="term" value="F:pyridoxal phosphate binding"/>
    <property type="evidence" value="ECO:0007669"/>
    <property type="project" value="InterPro"/>
</dbReference>
<dbReference type="InterPro" id="IPR015422">
    <property type="entry name" value="PyrdxlP-dep_Trfase_small"/>
</dbReference>
<gene>
    <name evidence="8" type="ORF">HNR40_005884</name>
</gene>
<organism evidence="8 9">
    <name type="scientific">Nonomuraea endophytica</name>
    <dbReference type="NCBI Taxonomy" id="714136"/>
    <lineage>
        <taxon>Bacteria</taxon>
        <taxon>Bacillati</taxon>
        <taxon>Actinomycetota</taxon>
        <taxon>Actinomycetes</taxon>
        <taxon>Streptosporangiales</taxon>
        <taxon>Streptosporangiaceae</taxon>
        <taxon>Nonomuraea</taxon>
    </lineage>
</organism>
<evidence type="ECO:0000256" key="6">
    <source>
        <dbReference type="PIRSR" id="PIRSR602129-50"/>
    </source>
</evidence>
<name>A0A7W8EJ70_9ACTN</name>
<dbReference type="GO" id="GO:0004058">
    <property type="term" value="F:aromatic-L-amino-acid decarboxylase activity"/>
    <property type="evidence" value="ECO:0007669"/>
    <property type="project" value="UniProtKB-EC"/>
</dbReference>
<dbReference type="Pfam" id="PF00282">
    <property type="entry name" value="Pyridoxal_deC"/>
    <property type="match status" value="1"/>
</dbReference>
<proteinExistence type="inferred from homology"/>
<evidence type="ECO:0000313" key="8">
    <source>
        <dbReference type="EMBL" id="MBB5080397.1"/>
    </source>
</evidence>
<keyword evidence="3" id="KW-0210">Decarboxylase</keyword>
<dbReference type="GO" id="GO:0019752">
    <property type="term" value="P:carboxylic acid metabolic process"/>
    <property type="evidence" value="ECO:0007669"/>
    <property type="project" value="InterPro"/>
</dbReference>
<keyword evidence="5 7" id="KW-0456">Lyase</keyword>
<evidence type="ECO:0000313" key="9">
    <source>
        <dbReference type="Proteomes" id="UP000568380"/>
    </source>
</evidence>
<feature type="modified residue" description="N6-(pyridoxal phosphate)lysine" evidence="6">
    <location>
        <position position="291"/>
    </location>
</feature>
<dbReference type="SUPFAM" id="SSF53383">
    <property type="entry name" value="PLP-dependent transferases"/>
    <property type="match status" value="1"/>
</dbReference>
<keyword evidence="4 6" id="KW-0663">Pyridoxal phosphate</keyword>
<dbReference type="Gene3D" id="3.90.1150.10">
    <property type="entry name" value="Aspartate Aminotransferase, domain 1"/>
    <property type="match status" value="1"/>
</dbReference>
<dbReference type="InterPro" id="IPR010977">
    <property type="entry name" value="Aromatic_deC"/>
</dbReference>
<dbReference type="EC" id="4.1.1.28" evidence="8"/>
<comment type="caution">
    <text evidence="8">The sequence shown here is derived from an EMBL/GenBank/DDBJ whole genome shotgun (WGS) entry which is preliminary data.</text>
</comment>
<evidence type="ECO:0000256" key="7">
    <source>
        <dbReference type="RuleBase" id="RU000382"/>
    </source>
</evidence>
<comment type="similarity">
    <text evidence="2 7">Belongs to the group II decarboxylase family.</text>
</comment>
<sequence length="460" mass="49705">MPYPLEPTPEDARAMGMAALEFVQSYVNGLADRPASDFDGAAELAAELREPAPEEGQPFAKLLDVVARGATTGVTTAGPGYLAYIPGGGLYASVLADFVAAAANKYVTVWNLAPGFSQIEATVLRWLCDLFGYPASARGVLTSGGSLANFSAIVTARTALLPENFLDGVIYVTGQTHASCAKSAMLAGFPRANVRPVPTLNTLTMDPQALENLVEEDRRAGRRPFLVIGNAGTTNTGAVDPLDALGATARRHDLWFHVDGAYGGPFQLTERGRAAFRGIETADSITLDPHKAMFLPYGTGALLVRDGARLRSAHHVGADYLQDLSAEQDIPNFTEYSPELTRRFRGLALWLPIKLHGLAAFRAALDEKLDLARYAYEELVAAGFEVPWEPQLSTVAFRIPGEDDQPSQELLQRVNASGRVFLSSTLIAGRFFLRLSIVSFRTHRDRVEEALQAIGHPQHL</sequence>
<dbReference type="InterPro" id="IPR015421">
    <property type="entry name" value="PyrdxlP-dep_Trfase_major"/>
</dbReference>
<comment type="cofactor">
    <cofactor evidence="1 6 7">
        <name>pyridoxal 5'-phosphate</name>
        <dbReference type="ChEBI" id="CHEBI:597326"/>
    </cofactor>
</comment>
<evidence type="ECO:0000256" key="3">
    <source>
        <dbReference type="ARBA" id="ARBA00022793"/>
    </source>
</evidence>
<dbReference type="PANTHER" id="PTHR11999">
    <property type="entry name" value="GROUP II PYRIDOXAL-5-PHOSPHATE DECARBOXYLASE"/>
    <property type="match status" value="1"/>
</dbReference>
<dbReference type="EMBL" id="JACHIN010000008">
    <property type="protein sequence ID" value="MBB5080397.1"/>
    <property type="molecule type" value="Genomic_DNA"/>
</dbReference>
<evidence type="ECO:0000256" key="5">
    <source>
        <dbReference type="ARBA" id="ARBA00023239"/>
    </source>
</evidence>
<dbReference type="AlphaFoldDB" id="A0A7W8EJ70"/>
<protein>
    <submittedName>
        <fullName evidence="8">Aromatic-L-amino-acid decarboxylase</fullName>
        <ecNumber evidence="8">4.1.1.28</ecNumber>
    </submittedName>
</protein>
<evidence type="ECO:0000256" key="4">
    <source>
        <dbReference type="ARBA" id="ARBA00022898"/>
    </source>
</evidence>